<dbReference type="RefSeq" id="WP_150022120.1">
    <property type="nucleotide sequence ID" value="NZ_VWOJ01000001.1"/>
</dbReference>
<comment type="caution">
    <text evidence="2">The sequence shown here is derived from an EMBL/GenBank/DDBJ whole genome shotgun (WGS) entry which is preliminary data.</text>
</comment>
<keyword evidence="2" id="KW-0489">Methyltransferase</keyword>
<organism evidence="2 3">
    <name type="scientific">Alkalicaulis satelles</name>
    <dbReference type="NCBI Taxonomy" id="2609175"/>
    <lineage>
        <taxon>Bacteria</taxon>
        <taxon>Pseudomonadati</taxon>
        <taxon>Pseudomonadota</taxon>
        <taxon>Alphaproteobacteria</taxon>
        <taxon>Maricaulales</taxon>
        <taxon>Maricaulaceae</taxon>
        <taxon>Alkalicaulis</taxon>
    </lineage>
</organism>
<evidence type="ECO:0000313" key="3">
    <source>
        <dbReference type="Proteomes" id="UP000325122"/>
    </source>
</evidence>
<name>A0A5M6ZPC7_9PROT</name>
<keyword evidence="2" id="KW-0808">Transferase</keyword>
<sequence length="81" mass="8584">MAPRGRLDGREVIFEFMTLGQSVRVAAVDVATGEEVVISGPAGAAQSDLERVAARKLARRLAQTLGPENKTPRRGGRGVIV</sequence>
<evidence type="ECO:0000259" key="1">
    <source>
        <dbReference type="Pfam" id="PF21839"/>
    </source>
</evidence>
<dbReference type="InterPro" id="IPR054193">
    <property type="entry name" value="DUF6898"/>
</dbReference>
<reference evidence="2 3" key="1">
    <citation type="submission" date="2019-09" db="EMBL/GenBank/DDBJ databases">
        <authorList>
            <person name="Kevbrin V."/>
            <person name="Grouzdev D.S."/>
        </authorList>
    </citation>
    <scope>NUCLEOTIDE SEQUENCE [LARGE SCALE GENOMIC DNA]</scope>
    <source>
        <strain evidence="2 3">G-192</strain>
    </source>
</reference>
<dbReference type="EMBL" id="VWOJ01000001">
    <property type="protein sequence ID" value="KAA5805088.1"/>
    <property type="molecule type" value="Genomic_DNA"/>
</dbReference>
<keyword evidence="3" id="KW-1185">Reference proteome</keyword>
<dbReference type="GO" id="GO:0032259">
    <property type="term" value="P:methylation"/>
    <property type="evidence" value="ECO:0007669"/>
    <property type="project" value="UniProtKB-KW"/>
</dbReference>
<proteinExistence type="predicted"/>
<gene>
    <name evidence="2" type="ORF">F1654_03605</name>
</gene>
<dbReference type="Proteomes" id="UP000325122">
    <property type="component" value="Unassembled WGS sequence"/>
</dbReference>
<evidence type="ECO:0000313" key="2">
    <source>
        <dbReference type="EMBL" id="KAA5805088.1"/>
    </source>
</evidence>
<accession>A0A5M6ZPC7</accession>
<dbReference type="AlphaFoldDB" id="A0A5M6ZPC7"/>
<dbReference type="Pfam" id="PF21839">
    <property type="entry name" value="DUF6898"/>
    <property type="match status" value="1"/>
</dbReference>
<protein>
    <submittedName>
        <fullName evidence="2">Serine hydroxymethyltransferase</fullName>
    </submittedName>
</protein>
<dbReference type="GO" id="GO:0008168">
    <property type="term" value="F:methyltransferase activity"/>
    <property type="evidence" value="ECO:0007669"/>
    <property type="project" value="UniProtKB-KW"/>
</dbReference>
<feature type="domain" description="DUF6898" evidence="1">
    <location>
        <begin position="10"/>
        <end position="63"/>
    </location>
</feature>